<dbReference type="OrthoDB" id="1750418at2759"/>
<dbReference type="Proteomes" id="UP001055439">
    <property type="component" value="Chromosome 8"/>
</dbReference>
<protein>
    <submittedName>
        <fullName evidence="1">Uncharacterized protein</fullName>
    </submittedName>
</protein>
<proteinExistence type="predicted"/>
<gene>
    <name evidence="1" type="ORF">MUK42_15930</name>
</gene>
<sequence length="84" mass="9380">MTCDLSSLSCFCFLIRDRRADSLLDIILLFFLSSAKLAWCSPASSEVAPEPKQELGRPRSCIIGTAWSRARRGPKRPPQPKEVT</sequence>
<reference evidence="1" key="1">
    <citation type="submission" date="2022-05" db="EMBL/GenBank/DDBJ databases">
        <title>The Musa troglodytarum L. genome provides insights into the mechanism of non-climacteric behaviour and enrichment of carotenoids.</title>
        <authorList>
            <person name="Wang J."/>
        </authorList>
    </citation>
    <scope>NUCLEOTIDE SEQUENCE</scope>
    <source>
        <tissue evidence="1">Leaf</tissue>
    </source>
</reference>
<name>A0A9E7HH43_9LILI</name>
<accession>A0A9E7HH43</accession>
<evidence type="ECO:0000313" key="2">
    <source>
        <dbReference type="Proteomes" id="UP001055439"/>
    </source>
</evidence>
<evidence type="ECO:0000313" key="1">
    <source>
        <dbReference type="EMBL" id="URE30039.1"/>
    </source>
</evidence>
<keyword evidence="2" id="KW-1185">Reference proteome</keyword>
<dbReference type="EMBL" id="CP097510">
    <property type="protein sequence ID" value="URE30039.1"/>
    <property type="molecule type" value="Genomic_DNA"/>
</dbReference>
<organism evidence="1 2">
    <name type="scientific">Musa troglodytarum</name>
    <name type="common">fe'i banana</name>
    <dbReference type="NCBI Taxonomy" id="320322"/>
    <lineage>
        <taxon>Eukaryota</taxon>
        <taxon>Viridiplantae</taxon>
        <taxon>Streptophyta</taxon>
        <taxon>Embryophyta</taxon>
        <taxon>Tracheophyta</taxon>
        <taxon>Spermatophyta</taxon>
        <taxon>Magnoliopsida</taxon>
        <taxon>Liliopsida</taxon>
        <taxon>Zingiberales</taxon>
        <taxon>Musaceae</taxon>
        <taxon>Musa</taxon>
    </lineage>
</organism>
<dbReference type="AlphaFoldDB" id="A0A9E7HH43"/>